<dbReference type="Pfam" id="PF14691">
    <property type="entry name" value="Fer4_20"/>
    <property type="match status" value="1"/>
</dbReference>
<dbReference type="InterPro" id="IPR017896">
    <property type="entry name" value="4Fe4S_Fe-S-bd"/>
</dbReference>
<dbReference type="Pfam" id="PF00037">
    <property type="entry name" value="Fer4"/>
    <property type="match status" value="1"/>
</dbReference>
<protein>
    <submittedName>
        <fullName evidence="6">Oxidoreductase</fullName>
    </submittedName>
</protein>
<dbReference type="SUPFAM" id="SSF51971">
    <property type="entry name" value="Nucleotide-binding domain"/>
    <property type="match status" value="2"/>
</dbReference>
<dbReference type="GO" id="GO:0046872">
    <property type="term" value="F:metal ion binding"/>
    <property type="evidence" value="ECO:0007669"/>
    <property type="project" value="UniProtKB-KW"/>
</dbReference>
<keyword evidence="2" id="KW-0560">Oxidoreductase</keyword>
<name>A0A2M7TB35_9ACTN</name>
<evidence type="ECO:0000313" key="6">
    <source>
        <dbReference type="EMBL" id="PIZ42231.1"/>
    </source>
</evidence>
<keyword evidence="1" id="KW-0479">Metal-binding</keyword>
<comment type="caution">
    <text evidence="6">The sequence shown here is derived from an EMBL/GenBank/DDBJ whole genome shotgun (WGS) entry which is preliminary data.</text>
</comment>
<dbReference type="Gene3D" id="3.30.70.20">
    <property type="match status" value="1"/>
</dbReference>
<accession>A0A2M7TB35</accession>
<dbReference type="Gene3D" id="3.50.50.60">
    <property type="entry name" value="FAD/NAD(P)-binding domain"/>
    <property type="match status" value="1"/>
</dbReference>
<dbReference type="InterPro" id="IPR023753">
    <property type="entry name" value="FAD/NAD-binding_dom"/>
</dbReference>
<proteinExistence type="predicted"/>
<dbReference type="SUPFAM" id="SSF54862">
    <property type="entry name" value="4Fe-4S ferredoxins"/>
    <property type="match status" value="1"/>
</dbReference>
<evidence type="ECO:0000313" key="7">
    <source>
        <dbReference type="Proteomes" id="UP000230956"/>
    </source>
</evidence>
<dbReference type="Pfam" id="PF02662">
    <property type="entry name" value="FlpD"/>
    <property type="match status" value="1"/>
</dbReference>
<evidence type="ECO:0000256" key="3">
    <source>
        <dbReference type="ARBA" id="ARBA00023004"/>
    </source>
</evidence>
<dbReference type="PRINTS" id="PR00419">
    <property type="entry name" value="ADXRDTASE"/>
</dbReference>
<dbReference type="PANTHER" id="PTHR42783">
    <property type="entry name" value="GLUTAMATE SYNTHASE [NADPH] SMALL CHAIN"/>
    <property type="match status" value="1"/>
</dbReference>
<keyword evidence="4" id="KW-0411">Iron-sulfur</keyword>
<organism evidence="6 7">
    <name type="scientific">Candidatus Aquicultor secundus</name>
    <dbReference type="NCBI Taxonomy" id="1973895"/>
    <lineage>
        <taxon>Bacteria</taxon>
        <taxon>Bacillati</taxon>
        <taxon>Actinomycetota</taxon>
        <taxon>Candidatus Aquicultoria</taxon>
        <taxon>Candidatus Aquicultorales</taxon>
        <taxon>Candidatus Aquicultoraceae</taxon>
        <taxon>Candidatus Aquicultor</taxon>
    </lineage>
</organism>
<evidence type="ECO:0000256" key="4">
    <source>
        <dbReference type="ARBA" id="ARBA00023014"/>
    </source>
</evidence>
<dbReference type="InterPro" id="IPR017900">
    <property type="entry name" value="4Fe4S_Fe_S_CS"/>
</dbReference>
<dbReference type="EMBL" id="PFNG01000023">
    <property type="protein sequence ID" value="PIZ42231.1"/>
    <property type="molecule type" value="Genomic_DNA"/>
</dbReference>
<dbReference type="Gene3D" id="3.40.50.720">
    <property type="entry name" value="NAD(P)-binding Rossmann-like Domain"/>
    <property type="match status" value="1"/>
</dbReference>
<reference evidence="7" key="1">
    <citation type="submission" date="2017-09" db="EMBL/GenBank/DDBJ databases">
        <title>Depth-based differentiation of microbial function through sediment-hosted aquifers and enrichment of novel symbionts in the deep terrestrial subsurface.</title>
        <authorList>
            <person name="Probst A.J."/>
            <person name="Ladd B."/>
            <person name="Jarett J.K."/>
            <person name="Geller-Mcgrath D.E."/>
            <person name="Sieber C.M.K."/>
            <person name="Emerson J.B."/>
            <person name="Anantharaman K."/>
            <person name="Thomas B.C."/>
            <person name="Malmstrom R."/>
            <person name="Stieglmeier M."/>
            <person name="Klingl A."/>
            <person name="Woyke T."/>
            <person name="Ryan C.M."/>
            <person name="Banfield J.F."/>
        </authorList>
    </citation>
    <scope>NUCLEOTIDE SEQUENCE [LARGE SCALE GENOMIC DNA]</scope>
</reference>
<keyword evidence="3" id="KW-0408">Iron</keyword>
<dbReference type="GO" id="GO:0051536">
    <property type="term" value="F:iron-sulfur cluster binding"/>
    <property type="evidence" value="ECO:0007669"/>
    <property type="project" value="UniProtKB-KW"/>
</dbReference>
<dbReference type="Pfam" id="PF07992">
    <property type="entry name" value="Pyr_redox_2"/>
    <property type="match status" value="1"/>
</dbReference>
<dbReference type="Gene3D" id="1.10.1060.10">
    <property type="entry name" value="Alpha-helical ferredoxin"/>
    <property type="match status" value="1"/>
</dbReference>
<dbReference type="InterPro" id="IPR028261">
    <property type="entry name" value="DPD_II"/>
</dbReference>
<evidence type="ECO:0000256" key="1">
    <source>
        <dbReference type="ARBA" id="ARBA00022723"/>
    </source>
</evidence>
<dbReference type="InterPro" id="IPR009051">
    <property type="entry name" value="Helical_ferredxn"/>
</dbReference>
<evidence type="ECO:0000256" key="2">
    <source>
        <dbReference type="ARBA" id="ARBA00023002"/>
    </source>
</evidence>
<dbReference type="SUPFAM" id="SSF46548">
    <property type="entry name" value="alpha-helical ferredoxin"/>
    <property type="match status" value="1"/>
</dbReference>
<dbReference type="PROSITE" id="PS51379">
    <property type="entry name" value="4FE4S_FER_2"/>
    <property type="match status" value="2"/>
</dbReference>
<dbReference type="GO" id="GO:0016491">
    <property type="term" value="F:oxidoreductase activity"/>
    <property type="evidence" value="ECO:0007669"/>
    <property type="project" value="UniProtKB-KW"/>
</dbReference>
<dbReference type="InterPro" id="IPR036188">
    <property type="entry name" value="FAD/NAD-bd_sf"/>
</dbReference>
<dbReference type="PROSITE" id="PS00198">
    <property type="entry name" value="4FE4S_FER_1"/>
    <property type="match status" value="2"/>
</dbReference>
<dbReference type="AlphaFoldDB" id="A0A2M7TB35"/>
<dbReference type="Proteomes" id="UP000230956">
    <property type="component" value="Unassembled WGS sequence"/>
</dbReference>
<evidence type="ECO:0000259" key="5">
    <source>
        <dbReference type="PROSITE" id="PS51379"/>
    </source>
</evidence>
<feature type="domain" description="4Fe-4S ferredoxin-type" evidence="5">
    <location>
        <begin position="457"/>
        <end position="486"/>
    </location>
</feature>
<dbReference type="InterPro" id="IPR003813">
    <property type="entry name" value="MvhD/FlpD"/>
</dbReference>
<gene>
    <name evidence="6" type="ORF">COY37_00835</name>
</gene>
<feature type="domain" description="4Fe-4S ferredoxin-type" evidence="5">
    <location>
        <begin position="487"/>
        <end position="516"/>
    </location>
</feature>
<sequence>MQSFVTLVAQGRFKESLDAVRERCTLPGSLGRICHHPCEGECRRNDVDGAVNIRAIKRFAADICKDEPDYGPVPKTRGKKVAIIGGGPAGLTAAFDLSKDGFDVTIFEKNDACGGAIYTGVPKYRLPKDVVARDVAAIQSLGVEIKTNTAIGTDVQFDDLAKQYDAVLIAIGLSVSRGIPIPGADADGVLLALPFLKEANFNDNATVGKKVVVIGGGNVAFDVARSAKRLGAQQVNLCCLESRPEIPAFSWELDEAAEEDIAINPSWGPKEIKVVDGKVVGITFKRCTHVFDENRMFSPAYNEDELLDIEADNVVFSIGQGADMNGFTGTSLEVDGRGRIKWNPATFQTNLPNVFACGEVVTGPGAAVAAMRNAHDAATSIETFLTTGKIEPVTVLKPAPIGKLPDFTTLKITRKDKNDISVMDPAERLKSFVEAEGGFELQTAVYEAQRCMNCGRGATMARPEDCAACLSCVRVCPYGAPYISEARVAGFSWESCQACGICASVCPGLAIDIAYNDDTLINEQIDKGTSGVTVFGCQYAVPTIKNPASMASPSIPGVNMVRLMCTSRLDTRHLLRAVENGADGIAVLACPDEECRHRKGVNWAEIRTNEVKKVLEATGIGAGRIAFMGAPGGPEAFGRMMGEFKAKLDELGPNPVSKVLAVD</sequence>
<dbReference type="PANTHER" id="PTHR42783:SF3">
    <property type="entry name" value="GLUTAMATE SYNTHASE [NADPH] SMALL CHAIN-RELATED"/>
    <property type="match status" value="1"/>
</dbReference>